<keyword evidence="3" id="KW-0539">Nucleus</keyword>
<dbReference type="PANTHER" id="PTHR13486:SF2">
    <property type="entry name" value="SPLICING FACTOR C9ORF78"/>
    <property type="match status" value="1"/>
</dbReference>
<comment type="similarity">
    <text evidence="2">Belongs to the TLS1 family.</text>
</comment>
<protein>
    <recommendedName>
        <fullName evidence="7">Telomere length and silencing protein 1 homolog</fullName>
    </recommendedName>
</protein>
<gene>
    <name evidence="5" type="ORF">PUN28_015201</name>
</gene>
<comment type="caution">
    <text evidence="5">The sequence shown here is derived from an EMBL/GenBank/DDBJ whole genome shotgun (WGS) entry which is preliminary data.</text>
</comment>
<feature type="region of interest" description="Disordered" evidence="4">
    <location>
        <begin position="249"/>
        <end position="284"/>
    </location>
</feature>
<dbReference type="InterPro" id="IPR010756">
    <property type="entry name" value="Tls1-like"/>
</dbReference>
<dbReference type="PANTHER" id="PTHR13486">
    <property type="entry name" value="TELOMERE LENGTH AND SILENCING PROTEIN 1 TLS1 FAMILY MEMBER"/>
    <property type="match status" value="1"/>
</dbReference>
<evidence type="ECO:0000313" key="6">
    <source>
        <dbReference type="Proteomes" id="UP001430953"/>
    </source>
</evidence>
<dbReference type="GO" id="GO:0005681">
    <property type="term" value="C:spliceosomal complex"/>
    <property type="evidence" value="ECO:0007669"/>
    <property type="project" value="TreeGrafter"/>
</dbReference>
<proteinExistence type="inferred from homology"/>
<evidence type="ECO:0000256" key="2">
    <source>
        <dbReference type="ARBA" id="ARBA00007643"/>
    </source>
</evidence>
<feature type="compositionally biased region" description="Basic and acidic residues" evidence="4">
    <location>
        <begin position="258"/>
        <end position="284"/>
    </location>
</feature>
<organism evidence="5 6">
    <name type="scientific">Cardiocondyla obscurior</name>
    <dbReference type="NCBI Taxonomy" id="286306"/>
    <lineage>
        <taxon>Eukaryota</taxon>
        <taxon>Metazoa</taxon>
        <taxon>Ecdysozoa</taxon>
        <taxon>Arthropoda</taxon>
        <taxon>Hexapoda</taxon>
        <taxon>Insecta</taxon>
        <taxon>Pterygota</taxon>
        <taxon>Neoptera</taxon>
        <taxon>Endopterygota</taxon>
        <taxon>Hymenoptera</taxon>
        <taxon>Apocrita</taxon>
        <taxon>Aculeata</taxon>
        <taxon>Formicoidea</taxon>
        <taxon>Formicidae</taxon>
        <taxon>Myrmicinae</taxon>
        <taxon>Cardiocondyla</taxon>
    </lineage>
</organism>
<evidence type="ECO:0000313" key="5">
    <source>
        <dbReference type="EMBL" id="KAL0108492.1"/>
    </source>
</evidence>
<feature type="region of interest" description="Disordered" evidence="4">
    <location>
        <begin position="134"/>
        <end position="157"/>
    </location>
</feature>
<accession>A0AAW2F3K5</accession>
<evidence type="ECO:0000256" key="4">
    <source>
        <dbReference type="SAM" id="MobiDB-lite"/>
    </source>
</evidence>
<evidence type="ECO:0000256" key="1">
    <source>
        <dbReference type="ARBA" id="ARBA00004123"/>
    </source>
</evidence>
<dbReference type="Pfam" id="PF07052">
    <property type="entry name" value="Hep_59"/>
    <property type="match status" value="1"/>
</dbReference>
<dbReference type="AlphaFoldDB" id="A0AAW2F3K5"/>
<feature type="compositionally biased region" description="Low complexity" evidence="4">
    <location>
        <begin position="144"/>
        <end position="155"/>
    </location>
</feature>
<feature type="region of interest" description="Disordered" evidence="4">
    <location>
        <begin position="1"/>
        <end position="38"/>
    </location>
</feature>
<reference evidence="5 6" key="1">
    <citation type="submission" date="2023-03" db="EMBL/GenBank/DDBJ databases">
        <title>High recombination rates correlate with genetic variation in Cardiocondyla obscurior ants.</title>
        <authorList>
            <person name="Errbii M."/>
        </authorList>
    </citation>
    <scope>NUCLEOTIDE SEQUENCE [LARGE SCALE GENOMIC DNA]</scope>
    <source>
        <strain evidence="5">Alpha-2009</strain>
        <tissue evidence="5">Whole body</tissue>
    </source>
</reference>
<sequence length="297" mass="33996">MSSDDDKTPTIQFKKKKKKSLRKREVQSDNDSEEEKVSVREKVEEMKIIQKLRERPAGVDVVGLALGENVASDAITSDPFNMKTGGMVNMTALKNTKHKPANDAYETGIGTQFNAETNKRDEDEEMVKYIEEELSKRKSKNNDDAANNGNNDKGSYCSPEEAALRAVPEHLRQSSANRSEEMLSNQMLSGIPEVDLGIEAKIRNIEATEEAKLKLLWDRHRKKDGPSQFVPTNMAVNFVQHNRFNIEDADFQKSQQDSGDKKKYPTKEDIRGKRKDNGEKATDDYHYERFKKQFRRF</sequence>
<feature type="compositionally biased region" description="Basic and acidic residues" evidence="4">
    <location>
        <begin position="134"/>
        <end position="143"/>
    </location>
</feature>
<comment type="subcellular location">
    <subcellularLocation>
        <location evidence="1">Nucleus</location>
    </subcellularLocation>
</comment>
<name>A0AAW2F3K5_9HYME</name>
<dbReference type="GO" id="GO:0000398">
    <property type="term" value="P:mRNA splicing, via spliceosome"/>
    <property type="evidence" value="ECO:0007669"/>
    <property type="project" value="TreeGrafter"/>
</dbReference>
<evidence type="ECO:0008006" key="7">
    <source>
        <dbReference type="Google" id="ProtNLM"/>
    </source>
</evidence>
<keyword evidence="6" id="KW-1185">Reference proteome</keyword>
<dbReference type="EMBL" id="JADYXP020000016">
    <property type="protein sequence ID" value="KAL0108492.1"/>
    <property type="molecule type" value="Genomic_DNA"/>
</dbReference>
<dbReference type="Proteomes" id="UP001430953">
    <property type="component" value="Unassembled WGS sequence"/>
</dbReference>
<feature type="compositionally biased region" description="Basic residues" evidence="4">
    <location>
        <begin position="13"/>
        <end position="22"/>
    </location>
</feature>
<evidence type="ECO:0000256" key="3">
    <source>
        <dbReference type="ARBA" id="ARBA00023242"/>
    </source>
</evidence>